<dbReference type="Ensembl" id="ENSSSCT00040063170.1">
    <property type="protein sequence ID" value="ENSSSCP00040026649.1"/>
    <property type="gene ID" value="ENSSSCG00040046953.1"/>
</dbReference>
<dbReference type="AlphaFoldDB" id="A0A8D1ERR8"/>
<keyword evidence="1" id="KW-1133">Transmembrane helix</keyword>
<evidence type="ECO:0000313" key="3">
    <source>
        <dbReference type="Proteomes" id="UP000694722"/>
    </source>
</evidence>
<accession>A0A8D1ERR8</accession>
<evidence type="ECO:0000256" key="1">
    <source>
        <dbReference type="SAM" id="Phobius"/>
    </source>
</evidence>
<reference evidence="2" key="1">
    <citation type="submission" date="2025-08" db="UniProtKB">
        <authorList>
            <consortium name="Ensembl"/>
        </authorList>
    </citation>
    <scope>IDENTIFICATION</scope>
</reference>
<dbReference type="Proteomes" id="UP000694722">
    <property type="component" value="Unplaced"/>
</dbReference>
<organism evidence="2 3">
    <name type="scientific">Sus scrofa</name>
    <name type="common">Pig</name>
    <dbReference type="NCBI Taxonomy" id="9823"/>
    <lineage>
        <taxon>Eukaryota</taxon>
        <taxon>Metazoa</taxon>
        <taxon>Chordata</taxon>
        <taxon>Craniata</taxon>
        <taxon>Vertebrata</taxon>
        <taxon>Euteleostomi</taxon>
        <taxon>Mammalia</taxon>
        <taxon>Eutheria</taxon>
        <taxon>Laurasiatheria</taxon>
        <taxon>Artiodactyla</taxon>
        <taxon>Suina</taxon>
        <taxon>Suidae</taxon>
        <taxon>Sus</taxon>
    </lineage>
</organism>
<protein>
    <submittedName>
        <fullName evidence="2">Uncharacterized protein</fullName>
    </submittedName>
</protein>
<name>A0A8D1ERR8_PIG</name>
<keyword evidence="1" id="KW-0812">Transmembrane</keyword>
<feature type="transmembrane region" description="Helical" evidence="1">
    <location>
        <begin position="118"/>
        <end position="143"/>
    </location>
</feature>
<evidence type="ECO:0000313" key="2">
    <source>
        <dbReference type="Ensembl" id="ENSSSCP00040026649.1"/>
    </source>
</evidence>
<keyword evidence="1" id="KW-0472">Membrane</keyword>
<feature type="transmembrane region" description="Helical" evidence="1">
    <location>
        <begin position="17"/>
        <end position="35"/>
    </location>
</feature>
<proteinExistence type="predicted"/>
<sequence length="176" mass="20855">MGRWGIHYFDKGGFKTYFMWAYFVLVFQSLLNGLMCSKPEDPVEYLESCLQKVKELGGCDKVKWDTFVSQEKKTLPPLNGGQSRRSFLRNESDTDLSETAELIEEYEVFDPTRPRPKIILVIGMRTESEILILLFTLFTYLHFKNCVNCISYLQRRSWIKTNNRNESSRESRWKYF</sequence>